<gene>
    <name evidence="2" type="ORF">GGR42_001318</name>
</gene>
<keyword evidence="3" id="KW-1185">Reference proteome</keyword>
<sequence length="33" mass="3879">MYPVIYRAISVIDIAFFILLDFTTFAQLKIIEI</sequence>
<keyword evidence="1" id="KW-1133">Transmembrane helix</keyword>
<accession>A0A846QP61</accession>
<protein>
    <submittedName>
        <fullName evidence="2">Uncharacterized protein</fullName>
    </submittedName>
</protein>
<feature type="transmembrane region" description="Helical" evidence="1">
    <location>
        <begin position="6"/>
        <end position="28"/>
    </location>
</feature>
<dbReference type="AlphaFoldDB" id="A0A846QP61"/>
<comment type="caution">
    <text evidence="2">The sequence shown here is derived from an EMBL/GenBank/DDBJ whole genome shotgun (WGS) entry which is preliminary data.</text>
</comment>
<reference evidence="2 3" key="1">
    <citation type="submission" date="2020-03" db="EMBL/GenBank/DDBJ databases">
        <title>Genomic Encyclopedia of Type Strains, Phase IV (KMG-IV): sequencing the most valuable type-strain genomes for metagenomic binning, comparative biology and taxonomic classification.</title>
        <authorList>
            <person name="Goeker M."/>
        </authorList>
    </citation>
    <scope>NUCLEOTIDE SEQUENCE [LARGE SCALE GENOMIC DNA]</scope>
    <source>
        <strain evidence="2 3">DSM 29762</strain>
    </source>
</reference>
<organism evidence="2 3">
    <name type="scientific">Saonia flava</name>
    <dbReference type="NCBI Taxonomy" id="523696"/>
    <lineage>
        <taxon>Bacteria</taxon>
        <taxon>Pseudomonadati</taxon>
        <taxon>Bacteroidota</taxon>
        <taxon>Flavobacteriia</taxon>
        <taxon>Flavobacteriales</taxon>
        <taxon>Flavobacteriaceae</taxon>
        <taxon>Saonia</taxon>
    </lineage>
</organism>
<evidence type="ECO:0000256" key="1">
    <source>
        <dbReference type="SAM" id="Phobius"/>
    </source>
</evidence>
<name>A0A846QP61_9FLAO</name>
<dbReference type="Proteomes" id="UP000590442">
    <property type="component" value="Unassembled WGS sequence"/>
</dbReference>
<evidence type="ECO:0000313" key="2">
    <source>
        <dbReference type="EMBL" id="NJB70856.1"/>
    </source>
</evidence>
<proteinExistence type="predicted"/>
<dbReference type="EMBL" id="JAATJJ010000001">
    <property type="protein sequence ID" value="NJB70856.1"/>
    <property type="molecule type" value="Genomic_DNA"/>
</dbReference>
<keyword evidence="1" id="KW-0472">Membrane</keyword>
<keyword evidence="1" id="KW-0812">Transmembrane</keyword>
<evidence type="ECO:0000313" key="3">
    <source>
        <dbReference type="Proteomes" id="UP000590442"/>
    </source>
</evidence>